<dbReference type="PANTHER" id="PTHR32099">
    <property type="entry name" value="CYSTEINE-RICH REPEAT SECRETORY PROTEIN"/>
    <property type="match status" value="1"/>
</dbReference>
<sequence length="343" mass="38006">MASPPWVRLVLLLLAAVPACHGRPLFDDDVNKIMTTQPLPPSVISCSTAGNYSDGSQYHVNLDRLLSAIPMAAAKDGGFFNSKFGMEGEEVFGLFMCYAGDTDSQCQDCLTRAPAGVMKLCPHSRTVRAVYNACTLRYSDESFFSVADLIDIAGGDSYAAWYQGVVPLVGYVVDTAGMSRMRSELIRRLMGKAGQAAERIASGTQRFTDTQWVWAVAQCTRDLPASECTRCLSYYTDQLPRLFPNNSGGAIKGYSCYLGYAILADKPSTVRKLEREKAMADEESRHRKKRRKIAIIVSLIAIAVALVICLIGLLIRFMWYRWRGWVAAGRVAMRSYMEKPPKE</sequence>
<dbReference type="CDD" id="cd23509">
    <property type="entry name" value="Gnk2-like"/>
    <property type="match status" value="2"/>
</dbReference>
<feature type="chain" id="PRO_5019513896" description="Gnk2-homologous domain-containing protein" evidence="4">
    <location>
        <begin position="23"/>
        <end position="343"/>
    </location>
</feature>
<feature type="domain" description="Gnk2-homologous" evidence="5">
    <location>
        <begin position="40"/>
        <end position="143"/>
    </location>
</feature>
<organism evidence="6 7">
    <name type="scientific">Aegilops tauschii subsp. strangulata</name>
    <name type="common">Goatgrass</name>
    <dbReference type="NCBI Taxonomy" id="200361"/>
    <lineage>
        <taxon>Eukaryota</taxon>
        <taxon>Viridiplantae</taxon>
        <taxon>Streptophyta</taxon>
        <taxon>Embryophyta</taxon>
        <taxon>Tracheophyta</taxon>
        <taxon>Spermatophyta</taxon>
        <taxon>Magnoliopsida</taxon>
        <taxon>Liliopsida</taxon>
        <taxon>Poales</taxon>
        <taxon>Poaceae</taxon>
        <taxon>BOP clade</taxon>
        <taxon>Pooideae</taxon>
        <taxon>Triticodae</taxon>
        <taxon>Triticeae</taxon>
        <taxon>Triticinae</taxon>
        <taxon>Aegilops</taxon>
    </lineage>
</organism>
<keyword evidence="7" id="KW-1185">Reference proteome</keyword>
<protein>
    <recommendedName>
        <fullName evidence="5">Gnk2-homologous domain-containing protein</fullName>
    </recommendedName>
</protein>
<dbReference type="Gene3D" id="3.30.430.20">
    <property type="entry name" value="Gnk2 domain, C-X8-C-X2-C motif"/>
    <property type="match status" value="2"/>
</dbReference>
<keyword evidence="3" id="KW-0472">Membrane</keyword>
<reference evidence="6" key="3">
    <citation type="journal article" date="2017" name="Nature">
        <title>Genome sequence of the progenitor of the wheat D genome Aegilops tauschii.</title>
        <authorList>
            <person name="Luo M.C."/>
            <person name="Gu Y.Q."/>
            <person name="Puiu D."/>
            <person name="Wang H."/>
            <person name="Twardziok S.O."/>
            <person name="Deal K.R."/>
            <person name="Huo N."/>
            <person name="Zhu T."/>
            <person name="Wang L."/>
            <person name="Wang Y."/>
            <person name="McGuire P.E."/>
            <person name="Liu S."/>
            <person name="Long H."/>
            <person name="Ramasamy R.K."/>
            <person name="Rodriguez J.C."/>
            <person name="Van S.L."/>
            <person name="Yuan L."/>
            <person name="Wang Z."/>
            <person name="Xia Z."/>
            <person name="Xiao L."/>
            <person name="Anderson O.D."/>
            <person name="Ouyang S."/>
            <person name="Liang Y."/>
            <person name="Zimin A.V."/>
            <person name="Pertea G."/>
            <person name="Qi P."/>
            <person name="Bennetzen J.L."/>
            <person name="Dai X."/>
            <person name="Dawson M.W."/>
            <person name="Muller H.G."/>
            <person name="Kugler K."/>
            <person name="Rivarola-Duarte L."/>
            <person name="Spannagl M."/>
            <person name="Mayer K.F.X."/>
            <person name="Lu F.H."/>
            <person name="Bevan M.W."/>
            <person name="Leroy P."/>
            <person name="Li P."/>
            <person name="You F.M."/>
            <person name="Sun Q."/>
            <person name="Liu Z."/>
            <person name="Lyons E."/>
            <person name="Wicker T."/>
            <person name="Salzberg S.L."/>
            <person name="Devos K.M."/>
            <person name="Dvorak J."/>
        </authorList>
    </citation>
    <scope>NUCLEOTIDE SEQUENCE [LARGE SCALE GENOMIC DNA]</scope>
    <source>
        <strain evidence="6">cv. AL8/78</strain>
    </source>
</reference>
<feature type="signal peptide" evidence="4">
    <location>
        <begin position="1"/>
        <end position="22"/>
    </location>
</feature>
<evidence type="ECO:0000256" key="1">
    <source>
        <dbReference type="ARBA" id="ARBA00022729"/>
    </source>
</evidence>
<evidence type="ECO:0000256" key="2">
    <source>
        <dbReference type="ARBA" id="ARBA00022737"/>
    </source>
</evidence>
<accession>A0A453JQ27</accession>
<dbReference type="InterPro" id="IPR038408">
    <property type="entry name" value="GNK2_sf"/>
</dbReference>
<reference evidence="6" key="5">
    <citation type="journal article" date="2021" name="G3 (Bethesda)">
        <title>Aegilops tauschii genome assembly Aet v5.0 features greater sequence contiguity and improved annotation.</title>
        <authorList>
            <person name="Wang L."/>
            <person name="Zhu T."/>
            <person name="Rodriguez J.C."/>
            <person name="Deal K.R."/>
            <person name="Dubcovsky J."/>
            <person name="McGuire P.E."/>
            <person name="Lux T."/>
            <person name="Spannagl M."/>
            <person name="Mayer K.F.X."/>
            <person name="Baldrich P."/>
            <person name="Meyers B.C."/>
            <person name="Huo N."/>
            <person name="Gu Y.Q."/>
            <person name="Zhou H."/>
            <person name="Devos K.M."/>
            <person name="Bennetzen J.L."/>
            <person name="Unver T."/>
            <person name="Budak H."/>
            <person name="Gulick P.J."/>
            <person name="Galiba G."/>
            <person name="Kalapos B."/>
            <person name="Nelson D.R."/>
            <person name="Li P."/>
            <person name="You F.M."/>
            <person name="Luo M.C."/>
            <person name="Dvorak J."/>
        </authorList>
    </citation>
    <scope>NUCLEOTIDE SEQUENCE [LARGE SCALE GENOMIC DNA]</scope>
    <source>
        <strain evidence="6">cv. AL8/78</strain>
    </source>
</reference>
<dbReference type="Pfam" id="PF01657">
    <property type="entry name" value="Stress-antifung"/>
    <property type="match status" value="2"/>
</dbReference>
<evidence type="ECO:0000313" key="6">
    <source>
        <dbReference type="EnsemblPlants" id="AET5Gv20152000.2"/>
    </source>
</evidence>
<dbReference type="EnsemblPlants" id="AET5Gv20152000.2">
    <property type="protein sequence ID" value="AET5Gv20152000.2"/>
    <property type="gene ID" value="AET5Gv20152000"/>
</dbReference>
<dbReference type="Gramene" id="AET5Gv20152000.2">
    <property type="protein sequence ID" value="AET5Gv20152000.2"/>
    <property type="gene ID" value="AET5Gv20152000"/>
</dbReference>
<reference evidence="7" key="1">
    <citation type="journal article" date="2014" name="Science">
        <title>Ancient hybridizations among the ancestral genomes of bread wheat.</title>
        <authorList>
            <consortium name="International Wheat Genome Sequencing Consortium,"/>
            <person name="Marcussen T."/>
            <person name="Sandve S.R."/>
            <person name="Heier L."/>
            <person name="Spannagl M."/>
            <person name="Pfeifer M."/>
            <person name="Jakobsen K.S."/>
            <person name="Wulff B.B."/>
            <person name="Steuernagel B."/>
            <person name="Mayer K.F."/>
            <person name="Olsen O.A."/>
        </authorList>
    </citation>
    <scope>NUCLEOTIDE SEQUENCE [LARGE SCALE GENOMIC DNA]</scope>
    <source>
        <strain evidence="7">cv. AL8/78</strain>
    </source>
</reference>
<reference evidence="6" key="4">
    <citation type="submission" date="2019-03" db="UniProtKB">
        <authorList>
            <consortium name="EnsemblPlants"/>
        </authorList>
    </citation>
    <scope>IDENTIFICATION</scope>
</reference>
<dbReference type="InterPro" id="IPR002902">
    <property type="entry name" value="GNK2"/>
</dbReference>
<reference evidence="7" key="2">
    <citation type="journal article" date="2017" name="Nat. Plants">
        <title>The Aegilops tauschii genome reveals multiple impacts of transposons.</title>
        <authorList>
            <person name="Zhao G."/>
            <person name="Zou C."/>
            <person name="Li K."/>
            <person name="Wang K."/>
            <person name="Li T."/>
            <person name="Gao L."/>
            <person name="Zhang X."/>
            <person name="Wang H."/>
            <person name="Yang Z."/>
            <person name="Liu X."/>
            <person name="Jiang W."/>
            <person name="Mao L."/>
            <person name="Kong X."/>
            <person name="Jiao Y."/>
            <person name="Jia J."/>
        </authorList>
    </citation>
    <scope>NUCLEOTIDE SEQUENCE [LARGE SCALE GENOMIC DNA]</scope>
    <source>
        <strain evidence="7">cv. AL8/78</strain>
    </source>
</reference>
<keyword evidence="3" id="KW-1133">Transmembrane helix</keyword>
<keyword evidence="3" id="KW-0812">Transmembrane</keyword>
<keyword evidence="2" id="KW-0677">Repeat</keyword>
<dbReference type="Proteomes" id="UP000015105">
    <property type="component" value="Chromosome 5D"/>
</dbReference>
<proteinExistence type="predicted"/>
<dbReference type="AlphaFoldDB" id="A0A453JQ27"/>
<evidence type="ECO:0000313" key="7">
    <source>
        <dbReference type="Proteomes" id="UP000015105"/>
    </source>
</evidence>
<dbReference type="PANTHER" id="PTHR32099:SF102">
    <property type="entry name" value="OS12G0608700 PROTEIN"/>
    <property type="match status" value="1"/>
</dbReference>
<keyword evidence="1 4" id="KW-0732">Signal</keyword>
<name>A0A453JQ27_AEGTS</name>
<dbReference type="PROSITE" id="PS51473">
    <property type="entry name" value="GNK2"/>
    <property type="match status" value="2"/>
</dbReference>
<feature type="transmembrane region" description="Helical" evidence="3">
    <location>
        <begin position="293"/>
        <end position="315"/>
    </location>
</feature>
<evidence type="ECO:0000256" key="3">
    <source>
        <dbReference type="SAM" id="Phobius"/>
    </source>
</evidence>
<feature type="domain" description="Gnk2-homologous" evidence="5">
    <location>
        <begin position="160"/>
        <end position="265"/>
    </location>
</feature>
<evidence type="ECO:0000256" key="4">
    <source>
        <dbReference type="SAM" id="SignalP"/>
    </source>
</evidence>
<evidence type="ECO:0000259" key="5">
    <source>
        <dbReference type="PROSITE" id="PS51473"/>
    </source>
</evidence>